<dbReference type="Gene3D" id="3.40.50.300">
    <property type="entry name" value="P-loop containing nucleotide triphosphate hydrolases"/>
    <property type="match status" value="1"/>
</dbReference>
<dbReference type="Proteomes" id="UP001161390">
    <property type="component" value="Unassembled WGS sequence"/>
</dbReference>
<evidence type="ECO:0000313" key="2">
    <source>
        <dbReference type="EMBL" id="GLQ21857.1"/>
    </source>
</evidence>
<dbReference type="PANTHER" id="PTHR43581:SF4">
    <property type="entry name" value="ATP_GTP PHOSPHATASE"/>
    <property type="match status" value="1"/>
</dbReference>
<protein>
    <recommendedName>
        <fullName evidence="1">Endonuclease GajA/Old nuclease/RecF-like AAA domain-containing protein</fullName>
    </recommendedName>
</protein>
<dbReference type="InterPro" id="IPR041685">
    <property type="entry name" value="AAA_GajA/Old/RecF-like"/>
</dbReference>
<dbReference type="InterPro" id="IPR027417">
    <property type="entry name" value="P-loop_NTPase"/>
</dbReference>
<comment type="caution">
    <text evidence="2">The sequence shown here is derived from an EMBL/GenBank/DDBJ whole genome shotgun (WGS) entry which is preliminary data.</text>
</comment>
<dbReference type="EMBL" id="BSNJ01000007">
    <property type="protein sequence ID" value="GLQ21857.1"/>
    <property type="molecule type" value="Genomic_DNA"/>
</dbReference>
<keyword evidence="3" id="KW-1185">Reference proteome</keyword>
<accession>A0ABQ5V4D8</accession>
<evidence type="ECO:0000313" key="3">
    <source>
        <dbReference type="Proteomes" id="UP001161390"/>
    </source>
</evidence>
<dbReference type="SUPFAM" id="SSF52540">
    <property type="entry name" value="P-loop containing nucleoside triphosphate hydrolases"/>
    <property type="match status" value="1"/>
</dbReference>
<dbReference type="Pfam" id="PF13175">
    <property type="entry name" value="AAA_15"/>
    <property type="match status" value="1"/>
</dbReference>
<name>A0ABQ5V4D8_9PROT</name>
<organism evidence="2 3">
    <name type="scientific">Algimonas porphyrae</name>
    <dbReference type="NCBI Taxonomy" id="1128113"/>
    <lineage>
        <taxon>Bacteria</taxon>
        <taxon>Pseudomonadati</taxon>
        <taxon>Pseudomonadota</taxon>
        <taxon>Alphaproteobacteria</taxon>
        <taxon>Maricaulales</taxon>
        <taxon>Robiginitomaculaceae</taxon>
        <taxon>Algimonas</taxon>
    </lineage>
</organism>
<evidence type="ECO:0000259" key="1">
    <source>
        <dbReference type="Pfam" id="PF13175"/>
    </source>
</evidence>
<dbReference type="RefSeq" id="WP_284373853.1">
    <property type="nucleotide sequence ID" value="NZ_BSNJ01000007.1"/>
</dbReference>
<dbReference type="InterPro" id="IPR051396">
    <property type="entry name" value="Bact_Antivir_Def_Nuclease"/>
</dbReference>
<reference evidence="2" key="2">
    <citation type="submission" date="2023-01" db="EMBL/GenBank/DDBJ databases">
        <title>Draft genome sequence of Algimonas porphyrae strain NBRC 108216.</title>
        <authorList>
            <person name="Sun Q."/>
            <person name="Mori K."/>
        </authorList>
    </citation>
    <scope>NUCLEOTIDE SEQUENCE</scope>
    <source>
        <strain evidence="2">NBRC 108216</strain>
    </source>
</reference>
<reference evidence="2" key="1">
    <citation type="journal article" date="2014" name="Int. J. Syst. Evol. Microbiol.">
        <title>Complete genome of a new Firmicutes species belonging to the dominant human colonic microbiota ('Ruminococcus bicirculans') reveals two chromosomes and a selective capacity to utilize plant glucans.</title>
        <authorList>
            <consortium name="NISC Comparative Sequencing Program"/>
            <person name="Wegmann U."/>
            <person name="Louis P."/>
            <person name="Goesmann A."/>
            <person name="Henrissat B."/>
            <person name="Duncan S.H."/>
            <person name="Flint H.J."/>
        </authorList>
    </citation>
    <scope>NUCLEOTIDE SEQUENCE</scope>
    <source>
        <strain evidence="2">NBRC 108216</strain>
    </source>
</reference>
<proteinExistence type="predicted"/>
<feature type="domain" description="Endonuclease GajA/Old nuclease/RecF-like AAA" evidence="1">
    <location>
        <begin position="1"/>
        <end position="370"/>
    </location>
</feature>
<gene>
    <name evidence="2" type="ORF">GCM10007854_28120</name>
</gene>
<dbReference type="PANTHER" id="PTHR43581">
    <property type="entry name" value="ATP/GTP PHOSPHATASE"/>
    <property type="match status" value="1"/>
</dbReference>
<sequence>MKLVSVWVENFRCHSPRSELILNDLTVVVGKNDAGKSALFEAIRIFLADTKPDQNDPTKGSGSSKVKIGCEFKELPEKLIVDATNHTTLSSEELLNANGRLEIVQIWECANKLPKLERVEANAYCLDVPETIDLLSLPNSKLKIRAKSLGIDEGLFNSTINAEIRTAIRNAYKGATYSEKPVLLNKEGGKRIWELLKSMLPTVAYFQADRPSTDQDSEAQDPLQKAVKRALVREEVKLSEITQSVRTEAEDVANATVEEIKNINPRLAQSLKPEITPGTWDKVFKSTITGEHEIPFNKRGSGVRRLILFSFFRAQQNYERMKGGLGNVIYLVEEPETGQHPNHQRLVVSALRELAEETSSQVLMSTHSPMLCRAVPISSLRYLCNEQGVREVINDCNDDIHLQQISTALGVLPDHNVKLFFCVEGVNDERFWTTYSRVLIGLGYEDIPDLQTLRENGELIFYPLGGSTLAQSVGRLRDLNRPEFHFYDRDYEEPNAPKYQASMDEVNALEGCVAYCTNKRELENYVHPNAIRLAYEELNLPITLPQEFNDFDDVPLIVARACHDLALETGETTTPWDELCEKKKKSKSDKAKKNINGLAVSFHDTQTLIESGCEELVAVLRELNDYF</sequence>